<dbReference type="AlphaFoldDB" id="A0A6C0BIA5"/>
<feature type="transmembrane region" description="Helical" evidence="1">
    <location>
        <begin position="146"/>
        <end position="168"/>
    </location>
</feature>
<sequence>MTMLHTEEKIIEHEIEPEIKPEIKPEIQKEYTLNDAIHDATEHILRSIIFWESDDKKVGIIIQMIHHAFIYGIILWYFYIHIFSNSYLQLVLLTCIWFLVWLQHLCCGACLFFNIECRLIGNHTTMIDHIFHLCNIPTSDDMKNGVLFMISSVIMCMLSCEVFSRTILGIKDCF</sequence>
<evidence type="ECO:0000256" key="1">
    <source>
        <dbReference type="SAM" id="Phobius"/>
    </source>
</evidence>
<organism evidence="2">
    <name type="scientific">viral metagenome</name>
    <dbReference type="NCBI Taxonomy" id="1070528"/>
    <lineage>
        <taxon>unclassified sequences</taxon>
        <taxon>metagenomes</taxon>
        <taxon>organismal metagenomes</taxon>
    </lineage>
</organism>
<evidence type="ECO:0000313" key="2">
    <source>
        <dbReference type="EMBL" id="QHS91128.1"/>
    </source>
</evidence>
<feature type="transmembrane region" description="Helical" evidence="1">
    <location>
        <begin position="60"/>
        <end position="79"/>
    </location>
</feature>
<accession>A0A6C0BIA5</accession>
<feature type="transmembrane region" description="Helical" evidence="1">
    <location>
        <begin position="91"/>
        <end position="115"/>
    </location>
</feature>
<reference evidence="2" key="1">
    <citation type="journal article" date="2020" name="Nature">
        <title>Giant virus diversity and host interactions through global metagenomics.</title>
        <authorList>
            <person name="Schulz F."/>
            <person name="Roux S."/>
            <person name="Paez-Espino D."/>
            <person name="Jungbluth S."/>
            <person name="Walsh D.A."/>
            <person name="Denef V.J."/>
            <person name="McMahon K.D."/>
            <person name="Konstantinidis K.T."/>
            <person name="Eloe-Fadrosh E.A."/>
            <person name="Kyrpides N.C."/>
            <person name="Woyke T."/>
        </authorList>
    </citation>
    <scope>NUCLEOTIDE SEQUENCE</scope>
    <source>
        <strain evidence="2">GVMAG-M-3300013004-44</strain>
    </source>
</reference>
<dbReference type="EMBL" id="MN739155">
    <property type="protein sequence ID" value="QHS91128.1"/>
    <property type="molecule type" value="Genomic_DNA"/>
</dbReference>
<keyword evidence="1" id="KW-1133">Transmembrane helix</keyword>
<keyword evidence="1" id="KW-0472">Membrane</keyword>
<keyword evidence="1" id="KW-0812">Transmembrane</keyword>
<name>A0A6C0BIA5_9ZZZZ</name>
<protein>
    <submittedName>
        <fullName evidence="2">Uncharacterized protein</fullName>
    </submittedName>
</protein>
<proteinExistence type="predicted"/>